<keyword evidence="2" id="KW-1185">Reference proteome</keyword>
<dbReference type="OrthoDB" id="6624619at2759"/>
<dbReference type="Proteomes" id="UP000494040">
    <property type="component" value="Unassembled WGS sequence"/>
</dbReference>
<dbReference type="AlphaFoldDB" id="A0A8I6RK06"/>
<evidence type="ECO:0000313" key="2">
    <source>
        <dbReference type="Proteomes" id="UP000494040"/>
    </source>
</evidence>
<evidence type="ECO:0000313" key="1">
    <source>
        <dbReference type="EnsemblMetazoa" id="XP_014246852.1"/>
    </source>
</evidence>
<proteinExistence type="predicted"/>
<dbReference type="OMA" id="TQEDEHI"/>
<accession>A0A8I6RK06</accession>
<name>A0A8I6RK06_CIMLE</name>
<reference evidence="1" key="1">
    <citation type="submission" date="2022-01" db="UniProtKB">
        <authorList>
            <consortium name="EnsemblMetazoa"/>
        </authorList>
    </citation>
    <scope>IDENTIFICATION</scope>
</reference>
<dbReference type="GeneID" id="106665148"/>
<sequence length="170" mass="19723">MPPKKHKKMCTLTCSKANYLRALKEIREKHMQRPPLEKYSQTRKISIMSFCHNDQAVSSKSGIPASTHLLLAELHKSIYKHDWSACAKCIEFLLGTNKYLLPLVWKSLVLVLLCHPNSTKKHLQDFLQMLLCLRTTVEQDKFIHQLLTLSERMIEEGQESKMENDSDDDL</sequence>
<dbReference type="RefSeq" id="XP_014246852.1">
    <property type="nucleotide sequence ID" value="XM_014391366.2"/>
</dbReference>
<protein>
    <submittedName>
        <fullName evidence="1">Uncharacterized protein</fullName>
    </submittedName>
</protein>
<organism evidence="1 2">
    <name type="scientific">Cimex lectularius</name>
    <name type="common">Bed bug</name>
    <name type="synonym">Acanthia lectularia</name>
    <dbReference type="NCBI Taxonomy" id="79782"/>
    <lineage>
        <taxon>Eukaryota</taxon>
        <taxon>Metazoa</taxon>
        <taxon>Ecdysozoa</taxon>
        <taxon>Arthropoda</taxon>
        <taxon>Hexapoda</taxon>
        <taxon>Insecta</taxon>
        <taxon>Pterygota</taxon>
        <taxon>Neoptera</taxon>
        <taxon>Paraneoptera</taxon>
        <taxon>Hemiptera</taxon>
        <taxon>Heteroptera</taxon>
        <taxon>Panheteroptera</taxon>
        <taxon>Cimicomorpha</taxon>
        <taxon>Cimicidae</taxon>
        <taxon>Cimex</taxon>
    </lineage>
</organism>
<dbReference type="KEGG" id="clec:106665148"/>
<dbReference type="EnsemblMetazoa" id="XM_014391366.2">
    <property type="protein sequence ID" value="XP_014246852.1"/>
    <property type="gene ID" value="LOC106665148"/>
</dbReference>